<name>A0ABQ1YJQ5_9BACT</name>
<dbReference type="Proteomes" id="UP000600214">
    <property type="component" value="Unassembled WGS sequence"/>
</dbReference>
<feature type="signal peptide" evidence="1">
    <location>
        <begin position="1"/>
        <end position="34"/>
    </location>
</feature>
<comment type="caution">
    <text evidence="2">The sequence shown here is derived from an EMBL/GenBank/DDBJ whole genome shotgun (WGS) entry which is preliminary data.</text>
</comment>
<evidence type="ECO:0000256" key="1">
    <source>
        <dbReference type="SAM" id="SignalP"/>
    </source>
</evidence>
<proteinExistence type="predicted"/>
<accession>A0ABQ1YJQ5</accession>
<evidence type="ECO:0000313" key="2">
    <source>
        <dbReference type="EMBL" id="GGH26754.1"/>
    </source>
</evidence>
<organism evidence="2 3">
    <name type="scientific">Dyadobacter endophyticus</name>
    <dbReference type="NCBI Taxonomy" id="1749036"/>
    <lineage>
        <taxon>Bacteria</taxon>
        <taxon>Pseudomonadati</taxon>
        <taxon>Bacteroidota</taxon>
        <taxon>Cytophagia</taxon>
        <taxon>Cytophagales</taxon>
        <taxon>Spirosomataceae</taxon>
        <taxon>Dyadobacter</taxon>
    </lineage>
</organism>
<keyword evidence="1" id="KW-0732">Signal</keyword>
<dbReference type="EMBL" id="BMIA01000001">
    <property type="protein sequence ID" value="GGH26754.1"/>
    <property type="molecule type" value="Genomic_DNA"/>
</dbReference>
<feature type="chain" id="PRO_5045873266" evidence="1">
    <location>
        <begin position="35"/>
        <end position="124"/>
    </location>
</feature>
<gene>
    <name evidence="2" type="ORF">GCM10007423_11990</name>
</gene>
<evidence type="ECO:0000313" key="3">
    <source>
        <dbReference type="Proteomes" id="UP000600214"/>
    </source>
</evidence>
<dbReference type="RefSeq" id="WP_188929639.1">
    <property type="nucleotide sequence ID" value="NZ_BMIA01000001.1"/>
</dbReference>
<keyword evidence="3" id="KW-1185">Reference proteome</keyword>
<reference evidence="3" key="1">
    <citation type="journal article" date="2019" name="Int. J. Syst. Evol. Microbiol.">
        <title>The Global Catalogue of Microorganisms (GCM) 10K type strain sequencing project: providing services to taxonomists for standard genome sequencing and annotation.</title>
        <authorList>
            <consortium name="The Broad Institute Genomics Platform"/>
            <consortium name="The Broad Institute Genome Sequencing Center for Infectious Disease"/>
            <person name="Wu L."/>
            <person name="Ma J."/>
        </authorList>
    </citation>
    <scope>NUCLEOTIDE SEQUENCE [LARGE SCALE GENOMIC DNA]</scope>
    <source>
        <strain evidence="3">CGMCC 1.15288</strain>
    </source>
</reference>
<sequence>MKNNSNNNISCRKEFRLAASAAIFTVMMHAACFAAESGDASKLAKNPGNVKKTLTEQIRGYIVVDDTHFTSLKKGVIVVSFQIDENNRLKQVRSHSQIASLDNYLSSSLEGKVISSPAQSTPAD</sequence>
<protein>
    <submittedName>
        <fullName evidence="2">Uncharacterized protein</fullName>
    </submittedName>
</protein>